<accession>A0ACD5WMV4</accession>
<reference evidence="1" key="1">
    <citation type="submission" date="2021-05" db="EMBL/GenBank/DDBJ databases">
        <authorList>
            <person name="Scholz U."/>
            <person name="Mascher M."/>
            <person name="Fiebig A."/>
        </authorList>
    </citation>
    <scope>NUCLEOTIDE SEQUENCE [LARGE SCALE GENOMIC DNA]</scope>
</reference>
<evidence type="ECO:0000313" key="2">
    <source>
        <dbReference type="Proteomes" id="UP001732700"/>
    </source>
</evidence>
<proteinExistence type="predicted"/>
<sequence>MQWWDESQLRVLVLASLGIQYFLAVFAGGRKYSVSPWCRFFIWLSYLGSDAVAIYALATLFNHQKLSSQNSSHDLEVLWAPFLLMHLGGQIFITAYNIEDNELWTRHIVTALTQIAVALYVFCKSWSLSADNKLLAAAILIFIPGILKCFGKPWALKLASFNSLADSLDIAERTRAANGEEELQKYVQEARNCILANDNMLSDSAKLYFPKMLFVDFAYTHSGRLTNLKSFCALGDREVYRFLRDSLSDIFDLLYTKEKLIIGSAEEILKKKKLNGDKSSRTTSCIELGQDCAGTVTWGFSWLLPIVAIVLFHISHKKAYRSDDVAITIVLLYSTVVLELFSVCVMGVFISEWPDMVAQRSILGQFAHNRRHNKLMSWAACLGCKDLLDQHWSMESCHSAQNITKLVRIHIQEGWKDYMTDAESYLEFNDIRGQWTLGREGCHGRLNWSLEKPFDESILIWHIATDLCFHQIGGPLDSIQPCREMSNYMMHLLIANPEMLMPGSRRSLFAIAYNELEAILKGEEDTPMEQDKIAKHVIDKVKSAQDTSTKESFIYDAWVLAQGLMDLGIDKMWKVIQGVWLEMMCFSAGRCRGYLHAKALGSGGEYLSYVWLTLAYSGMETFPERLQRTKKLHFSAEKRKRLQTGGQDVAGPSASGGTKKKSWQLHRLPKVIVP</sequence>
<dbReference type="Proteomes" id="UP001732700">
    <property type="component" value="Chromosome 4C"/>
</dbReference>
<evidence type="ECO:0000313" key="1">
    <source>
        <dbReference type="EnsemblPlants" id="AVESA.00010b.r2.4CG1253490.5.CDS"/>
    </source>
</evidence>
<protein>
    <submittedName>
        <fullName evidence="1">Uncharacterized protein</fullName>
    </submittedName>
</protein>
<reference evidence="1" key="2">
    <citation type="submission" date="2025-09" db="UniProtKB">
        <authorList>
            <consortium name="EnsemblPlants"/>
        </authorList>
    </citation>
    <scope>IDENTIFICATION</scope>
</reference>
<dbReference type="EnsemblPlants" id="AVESA.00010b.r2.4CG1253490.5">
    <property type="protein sequence ID" value="AVESA.00010b.r2.4CG1253490.5.CDS"/>
    <property type="gene ID" value="AVESA.00010b.r2.4CG1253490"/>
</dbReference>
<name>A0ACD5WMV4_AVESA</name>
<organism evidence="1 2">
    <name type="scientific">Avena sativa</name>
    <name type="common">Oat</name>
    <dbReference type="NCBI Taxonomy" id="4498"/>
    <lineage>
        <taxon>Eukaryota</taxon>
        <taxon>Viridiplantae</taxon>
        <taxon>Streptophyta</taxon>
        <taxon>Embryophyta</taxon>
        <taxon>Tracheophyta</taxon>
        <taxon>Spermatophyta</taxon>
        <taxon>Magnoliopsida</taxon>
        <taxon>Liliopsida</taxon>
        <taxon>Poales</taxon>
        <taxon>Poaceae</taxon>
        <taxon>BOP clade</taxon>
        <taxon>Pooideae</taxon>
        <taxon>Poodae</taxon>
        <taxon>Poeae</taxon>
        <taxon>Poeae Chloroplast Group 1 (Aveneae type)</taxon>
        <taxon>Aveninae</taxon>
        <taxon>Avena</taxon>
    </lineage>
</organism>
<keyword evidence="2" id="KW-1185">Reference proteome</keyword>